<gene>
    <name evidence="1" type="ORF">F5876DRAFT_47207</name>
</gene>
<reference evidence="1" key="1">
    <citation type="submission" date="2022-09" db="EMBL/GenBank/DDBJ databases">
        <title>A Global Phylogenomic Analysis of the Shiitake Genus Lentinula.</title>
        <authorList>
            <consortium name="DOE Joint Genome Institute"/>
            <person name="Sierra-Patev S."/>
            <person name="Min B."/>
            <person name="Naranjo-Ortiz M."/>
            <person name="Looney B."/>
            <person name="Konkel Z."/>
            <person name="Slot J.C."/>
            <person name="Sakamoto Y."/>
            <person name="Steenwyk J.L."/>
            <person name="Rokas A."/>
            <person name="Carro J."/>
            <person name="Camarero S."/>
            <person name="Ferreira P."/>
            <person name="Molpeceres G."/>
            <person name="Ruiz-Duenas F.J."/>
            <person name="Serrano A."/>
            <person name="Henrissat B."/>
            <person name="Drula E."/>
            <person name="Hughes K.W."/>
            <person name="Mata J.L."/>
            <person name="Ishikawa N.K."/>
            <person name="Vargas-Isla R."/>
            <person name="Ushijima S."/>
            <person name="Smith C.A."/>
            <person name="Ahrendt S."/>
            <person name="Andreopoulos W."/>
            <person name="He G."/>
            <person name="Labutti K."/>
            <person name="Lipzen A."/>
            <person name="Ng V."/>
            <person name="Riley R."/>
            <person name="Sandor L."/>
            <person name="Barry K."/>
            <person name="Martinez A.T."/>
            <person name="Xiao Y."/>
            <person name="Gibbons J.G."/>
            <person name="Terashima K."/>
            <person name="Grigoriev I.V."/>
            <person name="Hibbett D.S."/>
        </authorList>
    </citation>
    <scope>NUCLEOTIDE SEQUENCE</scope>
    <source>
        <strain evidence="1">TMI1499</strain>
    </source>
</reference>
<evidence type="ECO:0000313" key="1">
    <source>
        <dbReference type="EMBL" id="KAJ3807871.1"/>
    </source>
</evidence>
<keyword evidence="2" id="KW-1185">Reference proteome</keyword>
<proteinExistence type="predicted"/>
<dbReference type="EMBL" id="MU795267">
    <property type="protein sequence ID" value="KAJ3807871.1"/>
    <property type="molecule type" value="Genomic_DNA"/>
</dbReference>
<name>A0ACC1TTF7_9AGAR</name>
<accession>A0ACC1TTF7</accession>
<dbReference type="Proteomes" id="UP001163835">
    <property type="component" value="Unassembled WGS sequence"/>
</dbReference>
<evidence type="ECO:0000313" key="2">
    <source>
        <dbReference type="Proteomes" id="UP001163835"/>
    </source>
</evidence>
<comment type="caution">
    <text evidence="1">The sequence shown here is derived from an EMBL/GenBank/DDBJ whole genome shotgun (WGS) entry which is preliminary data.</text>
</comment>
<organism evidence="1 2">
    <name type="scientific">Lentinula aff. lateritia</name>
    <dbReference type="NCBI Taxonomy" id="2804960"/>
    <lineage>
        <taxon>Eukaryota</taxon>
        <taxon>Fungi</taxon>
        <taxon>Dikarya</taxon>
        <taxon>Basidiomycota</taxon>
        <taxon>Agaricomycotina</taxon>
        <taxon>Agaricomycetes</taxon>
        <taxon>Agaricomycetidae</taxon>
        <taxon>Agaricales</taxon>
        <taxon>Marasmiineae</taxon>
        <taxon>Omphalotaceae</taxon>
        <taxon>Lentinula</taxon>
    </lineage>
</organism>
<sequence length="311" mass="35717">MGFQDGRVHFSLNDLHEQSKKPQPKAQPSNLNLENTLKKMIDDFVQKNHEICVVIDALDECTNQSLVSDLIQSISDHIWVVITSRNQPKYAETTGSRVISLDNNFKLNQDIDLYLEARLGTLAFSHNLHAEIKDALEEKVNGVFRWVDCQLNVLEQCATPKLVRKALQTLPPDLEQTYTQAVQRCKRSPNSAQAHHILLWLLHAFEPLTNKQMVEQDGQLNPQLDKIMDTTLVSVDSDGYLQFSHASVKEFLVQSHNAVQTMDLFAVNEVLAHDIIAQMCIVYLLQWKKNIMHESVFLLEDYSEKYWVKHI</sequence>
<feature type="non-terminal residue" evidence="1">
    <location>
        <position position="311"/>
    </location>
</feature>
<protein>
    <submittedName>
        <fullName evidence="1">Uncharacterized protein</fullName>
    </submittedName>
</protein>